<name>A0A9X7GFX3_BACTU</name>
<accession>A0A9X7GFX3</accession>
<evidence type="ECO:0000313" key="1">
    <source>
        <dbReference type="EMBL" id="PFV35811.1"/>
    </source>
</evidence>
<dbReference type="Proteomes" id="UP000223366">
    <property type="component" value="Unassembled WGS sequence"/>
</dbReference>
<comment type="caution">
    <text evidence="1">The sequence shown here is derived from an EMBL/GenBank/DDBJ whole genome shotgun (WGS) entry which is preliminary data.</text>
</comment>
<proteinExistence type="predicted"/>
<dbReference type="EMBL" id="NVDU01000003">
    <property type="protein sequence ID" value="PFV35811.1"/>
    <property type="molecule type" value="Genomic_DNA"/>
</dbReference>
<reference evidence="1 2" key="1">
    <citation type="submission" date="2017-09" db="EMBL/GenBank/DDBJ databases">
        <title>Large-scale bioinformatics analysis of Bacillus genomes uncovers conserved roles of natural products in bacterial physiology.</title>
        <authorList>
            <consortium name="Agbiome Team Llc"/>
            <person name="Bleich R.M."/>
            <person name="Grubbs K.J."/>
            <person name="Santa Maria K.C."/>
            <person name="Allen S.E."/>
            <person name="Farag S."/>
            <person name="Shank E.A."/>
            <person name="Bowers A."/>
        </authorList>
    </citation>
    <scope>NUCLEOTIDE SEQUENCE [LARGE SCALE GENOMIC DNA]</scope>
    <source>
        <strain evidence="1 2">AFS060060</strain>
    </source>
</reference>
<sequence>MRDLSLEYLKLHSKTNVEETCSTGQFVVLMYGDEGCVPNFYRCRKEEAKEILDLYKATGDVVIYEFDLKLGKSVRKNMSPNNVMLYEEVKRYKANRH</sequence>
<gene>
    <name evidence="1" type="ORF">COK99_01960</name>
</gene>
<organism evidence="1 2">
    <name type="scientific">Bacillus thuringiensis</name>
    <dbReference type="NCBI Taxonomy" id="1428"/>
    <lineage>
        <taxon>Bacteria</taxon>
        <taxon>Bacillati</taxon>
        <taxon>Bacillota</taxon>
        <taxon>Bacilli</taxon>
        <taxon>Bacillales</taxon>
        <taxon>Bacillaceae</taxon>
        <taxon>Bacillus</taxon>
        <taxon>Bacillus cereus group</taxon>
    </lineage>
</organism>
<dbReference type="AlphaFoldDB" id="A0A9X7GFX3"/>
<protein>
    <submittedName>
        <fullName evidence="1">Uncharacterized protein</fullName>
    </submittedName>
</protein>
<dbReference type="RefSeq" id="WP_098685638.1">
    <property type="nucleotide sequence ID" value="NZ_NVDU01000003.1"/>
</dbReference>
<evidence type="ECO:0000313" key="2">
    <source>
        <dbReference type="Proteomes" id="UP000223366"/>
    </source>
</evidence>